<name>A0A419SBP6_9SPHI</name>
<feature type="binding site" evidence="1">
    <location>
        <position position="179"/>
    </location>
    <ligand>
        <name>Zn(2+)</name>
        <dbReference type="ChEBI" id="CHEBI:29105"/>
    </ligand>
</feature>
<dbReference type="InterPro" id="IPR005019">
    <property type="entry name" value="Adenine_glyco"/>
</dbReference>
<feature type="binding site" evidence="1">
    <location>
        <position position="183"/>
    </location>
    <ligand>
        <name>Zn(2+)</name>
        <dbReference type="ChEBI" id="CHEBI:29105"/>
    </ligand>
</feature>
<dbReference type="InterPro" id="IPR052891">
    <property type="entry name" value="DNA-3mA_glycosylase"/>
</dbReference>
<gene>
    <name evidence="2" type="ORF">BCY91_01080</name>
</gene>
<evidence type="ECO:0000313" key="2">
    <source>
        <dbReference type="EMBL" id="RKD20245.1"/>
    </source>
</evidence>
<comment type="caution">
    <text evidence="2">The sequence shown here is derived from an EMBL/GenBank/DDBJ whole genome shotgun (WGS) entry which is preliminary data.</text>
</comment>
<reference evidence="2 3" key="1">
    <citation type="submission" date="2016-07" db="EMBL/GenBank/DDBJ databases">
        <title>Genome of Pelobium manganitolerans.</title>
        <authorList>
            <person name="Wu S."/>
            <person name="Wang G."/>
        </authorList>
    </citation>
    <scope>NUCLEOTIDE SEQUENCE [LARGE SCALE GENOMIC DNA]</scope>
    <source>
        <strain evidence="2 3">YS-25</strain>
    </source>
</reference>
<organism evidence="2 3">
    <name type="scientific">Pelobium manganitolerans</name>
    <dbReference type="NCBI Taxonomy" id="1842495"/>
    <lineage>
        <taxon>Bacteria</taxon>
        <taxon>Pseudomonadati</taxon>
        <taxon>Bacteroidota</taxon>
        <taxon>Sphingobacteriia</taxon>
        <taxon>Sphingobacteriales</taxon>
        <taxon>Sphingobacteriaceae</taxon>
        <taxon>Pelobium</taxon>
    </lineage>
</organism>
<accession>A0A419SBP6</accession>
<dbReference type="InterPro" id="IPR011257">
    <property type="entry name" value="DNA_glycosylase"/>
</dbReference>
<keyword evidence="1" id="KW-0862">Zinc</keyword>
<sequence length="188" mass="21720">MSELKRCHWCGTDELYIKYHDEEWGKEVHDDKVLFEFLILESAQAGLSWITILRKRENYRRLFADFDAQTVANFTEADVERILQDPGIIRNRLKVLAAVNNAKLFLAVQKEFGSFDSYLYSFMPDGKPIVNNFTDSQQVPATSKISDAIAKDMKKRGFKFFGSTICYAHMQATGMVNDHVLDCSFRLR</sequence>
<dbReference type="NCBIfam" id="TIGR00624">
    <property type="entry name" value="tag"/>
    <property type="match status" value="1"/>
</dbReference>
<dbReference type="OrthoDB" id="9807664at2"/>
<dbReference type="PANTHER" id="PTHR30037">
    <property type="entry name" value="DNA-3-METHYLADENINE GLYCOSYLASE 1"/>
    <property type="match status" value="1"/>
</dbReference>
<dbReference type="PANTHER" id="PTHR30037:SF4">
    <property type="entry name" value="DNA-3-METHYLADENINE GLYCOSYLASE I"/>
    <property type="match status" value="1"/>
</dbReference>
<dbReference type="Proteomes" id="UP000283433">
    <property type="component" value="Unassembled WGS sequence"/>
</dbReference>
<dbReference type="EMBL" id="MBTA01000001">
    <property type="protein sequence ID" value="RKD20245.1"/>
    <property type="molecule type" value="Genomic_DNA"/>
</dbReference>
<feature type="binding site" evidence="1">
    <location>
        <position position="20"/>
    </location>
    <ligand>
        <name>Zn(2+)</name>
        <dbReference type="ChEBI" id="CHEBI:29105"/>
    </ligand>
</feature>
<dbReference type="Gene3D" id="1.10.340.30">
    <property type="entry name" value="Hypothetical protein, domain 2"/>
    <property type="match status" value="1"/>
</dbReference>
<evidence type="ECO:0000256" key="1">
    <source>
        <dbReference type="PIRSR" id="PIRSR604597-1"/>
    </source>
</evidence>
<dbReference type="GO" id="GO:0006284">
    <property type="term" value="P:base-excision repair"/>
    <property type="evidence" value="ECO:0007669"/>
    <property type="project" value="InterPro"/>
</dbReference>
<dbReference type="InterPro" id="IPR004597">
    <property type="entry name" value="Tag"/>
</dbReference>
<proteinExistence type="predicted"/>
<dbReference type="RefSeq" id="WP_120180160.1">
    <property type="nucleotide sequence ID" value="NZ_MBTA01000001.1"/>
</dbReference>
<keyword evidence="3" id="KW-1185">Reference proteome</keyword>
<feature type="binding site" evidence="1">
    <location>
        <position position="7"/>
    </location>
    <ligand>
        <name>Zn(2+)</name>
        <dbReference type="ChEBI" id="CHEBI:29105"/>
    </ligand>
</feature>
<dbReference type="AlphaFoldDB" id="A0A419SBP6"/>
<protein>
    <submittedName>
        <fullName evidence="2">DNA-3-methyladenine glycosylase</fullName>
    </submittedName>
</protein>
<dbReference type="SUPFAM" id="SSF48150">
    <property type="entry name" value="DNA-glycosylase"/>
    <property type="match status" value="1"/>
</dbReference>
<dbReference type="GO" id="GO:0008725">
    <property type="term" value="F:DNA-3-methyladenine glycosylase activity"/>
    <property type="evidence" value="ECO:0007669"/>
    <property type="project" value="InterPro"/>
</dbReference>
<evidence type="ECO:0000313" key="3">
    <source>
        <dbReference type="Proteomes" id="UP000283433"/>
    </source>
</evidence>
<dbReference type="Pfam" id="PF03352">
    <property type="entry name" value="Adenine_glyco"/>
    <property type="match status" value="1"/>
</dbReference>
<dbReference type="GO" id="GO:0046872">
    <property type="term" value="F:metal ion binding"/>
    <property type="evidence" value="ECO:0007669"/>
    <property type="project" value="UniProtKB-KW"/>
</dbReference>
<keyword evidence="1" id="KW-0479">Metal-binding</keyword>